<dbReference type="PRINTS" id="PR00481">
    <property type="entry name" value="LAMNOPPTDASE"/>
</dbReference>
<feature type="binding site" evidence="8">
    <location>
        <position position="252"/>
    </location>
    <ligand>
        <name>Mn(2+)</name>
        <dbReference type="ChEBI" id="CHEBI:29035"/>
        <label>1</label>
    </ligand>
</feature>
<feature type="binding site" evidence="8">
    <location>
        <position position="329"/>
    </location>
    <ligand>
        <name>Mn(2+)</name>
        <dbReference type="ChEBI" id="CHEBI:29035"/>
        <label>1</label>
    </ligand>
</feature>
<comment type="function">
    <text evidence="8">Presumably involved in the processing and regular turnover of intracellular proteins. Catalyzes the removal of unsubstituted N-terminal amino acids from various peptides.</text>
</comment>
<evidence type="ECO:0000256" key="8">
    <source>
        <dbReference type="HAMAP-Rule" id="MF_00181"/>
    </source>
</evidence>
<comment type="caution">
    <text evidence="10">The sequence shown here is derived from an EMBL/GenBank/DDBJ whole genome shotgun (WGS) entry which is preliminary data.</text>
</comment>
<dbReference type="Pfam" id="PF00883">
    <property type="entry name" value="Peptidase_M17"/>
    <property type="match status" value="1"/>
</dbReference>
<feature type="binding site" evidence="8">
    <location>
        <position position="331"/>
    </location>
    <ligand>
        <name>Mn(2+)</name>
        <dbReference type="ChEBI" id="CHEBI:29035"/>
        <label>2</label>
    </ligand>
</feature>
<protein>
    <recommendedName>
        <fullName evidence="8">Probable cytosol aminopeptidase</fullName>
        <ecNumber evidence="8">3.4.11.1</ecNumber>
    </recommendedName>
    <alternativeName>
        <fullName evidence="8">Leucine aminopeptidase</fullName>
        <shortName evidence="8">LAP</shortName>
        <ecNumber evidence="8">3.4.11.10</ecNumber>
    </alternativeName>
    <alternativeName>
        <fullName evidence="8">Leucyl aminopeptidase</fullName>
    </alternativeName>
</protein>
<keyword evidence="8" id="KW-0963">Cytoplasm</keyword>
<keyword evidence="8" id="KW-0479">Metal-binding</keyword>
<dbReference type="CDD" id="cd00433">
    <property type="entry name" value="Peptidase_M17"/>
    <property type="match status" value="1"/>
</dbReference>
<dbReference type="PANTHER" id="PTHR11963">
    <property type="entry name" value="LEUCINE AMINOPEPTIDASE-RELATED"/>
    <property type="match status" value="1"/>
</dbReference>
<evidence type="ECO:0000313" key="10">
    <source>
        <dbReference type="EMBL" id="OSI20872.1"/>
    </source>
</evidence>
<accession>A0A1X3DJ08</accession>
<dbReference type="InterPro" id="IPR000819">
    <property type="entry name" value="Peptidase_M17_C"/>
</dbReference>
<dbReference type="InterPro" id="IPR011356">
    <property type="entry name" value="Leucine_aapep/pepB"/>
</dbReference>
<dbReference type="AlphaFoldDB" id="A0A1X3DJ08"/>
<dbReference type="RefSeq" id="WP_085359399.1">
    <property type="nucleotide sequence ID" value="NZ_MTAB01000013.1"/>
</dbReference>
<feature type="active site" evidence="8">
    <location>
        <position position="259"/>
    </location>
</feature>
<sequence>MEFSTKAEKLQPSQEGALLYICEDACPCSKNSDNETAALLCGTLEENQSFAETQIVENGSLKAIAVVRLNNLSRETVAKAAAEAASWAQKQEHIHICTVPFSKKNAALVAEVFATAFGNAAYRFDRYKKEAKPAKLAGVTFYCPGQEAGIKTALETAEAQIYGMTLCKDLGNAAPNECTPKFLAQTAKKEAEKIGASVKILEKDYIKKNMGSFWSVAKGSKQKPYLIELSYSGAKNKDDAPIVLVGKGITFDTGGISLKPGLNMDEMKYDMCGAASVIGTFCAAVKLKLPINLIAIVPTCENMPSGEANKPGDIVTSMKGLTIEVLNTDAEGRLILCDALTYAEQFKPKAVIDVATLTGACIIALGNDVSGIMGNDQKLVDQLLAASRETDDKAWQLPLFDTYKEQLKSNFADIPNIGTPGAGTITAATFLSYFTEDYPWAHLDIAGTAWKSGKEKGATGRPVPLLLNYLRNVK</sequence>
<keyword evidence="7 8" id="KW-0464">Manganese</keyword>
<evidence type="ECO:0000256" key="5">
    <source>
        <dbReference type="ARBA" id="ARBA00022670"/>
    </source>
</evidence>
<gene>
    <name evidence="8" type="primary">pepA</name>
    <name evidence="10" type="ORF">BV912_06905</name>
</gene>
<proteinExistence type="inferred from homology"/>
<evidence type="ECO:0000313" key="11">
    <source>
        <dbReference type="Proteomes" id="UP000193303"/>
    </source>
</evidence>
<dbReference type="PROSITE" id="PS00631">
    <property type="entry name" value="CYTOSOL_AP"/>
    <property type="match status" value="1"/>
</dbReference>
<comment type="catalytic activity">
    <reaction evidence="2 8">
        <text>Release of an N-terminal amino acid, preferentially leucine, but not glutamic or aspartic acids.</text>
        <dbReference type="EC" id="3.4.11.10"/>
    </reaction>
</comment>
<dbReference type="Proteomes" id="UP000193303">
    <property type="component" value="Unassembled WGS sequence"/>
</dbReference>
<keyword evidence="5 8" id="KW-0645">Protease</keyword>
<dbReference type="GO" id="GO:0030145">
    <property type="term" value="F:manganese ion binding"/>
    <property type="evidence" value="ECO:0007669"/>
    <property type="project" value="UniProtKB-UniRule"/>
</dbReference>
<dbReference type="HAMAP" id="MF_00181">
    <property type="entry name" value="Cytosol_peptidase_M17"/>
    <property type="match status" value="1"/>
</dbReference>
<dbReference type="SUPFAM" id="SSF52949">
    <property type="entry name" value="Macro domain-like"/>
    <property type="match status" value="1"/>
</dbReference>
<dbReference type="GO" id="GO:0070006">
    <property type="term" value="F:metalloaminopeptidase activity"/>
    <property type="evidence" value="ECO:0007669"/>
    <property type="project" value="InterPro"/>
</dbReference>
<feature type="binding site" evidence="8">
    <location>
        <position position="331"/>
    </location>
    <ligand>
        <name>Mn(2+)</name>
        <dbReference type="ChEBI" id="CHEBI:29035"/>
        <label>1</label>
    </ligand>
</feature>
<dbReference type="InterPro" id="IPR023042">
    <property type="entry name" value="Peptidase_M17_leu_NH2_pept"/>
</dbReference>
<feature type="binding site" evidence="8">
    <location>
        <position position="270"/>
    </location>
    <ligand>
        <name>Mn(2+)</name>
        <dbReference type="ChEBI" id="CHEBI:29035"/>
        <label>2</label>
    </ligand>
</feature>
<dbReference type="GO" id="GO:0005737">
    <property type="term" value="C:cytoplasm"/>
    <property type="evidence" value="ECO:0007669"/>
    <property type="project" value="UniProtKB-SubCell"/>
</dbReference>
<comment type="similarity">
    <text evidence="3 8">Belongs to the peptidase M17 family.</text>
</comment>
<keyword evidence="6 8" id="KW-0378">Hydrolase</keyword>
<evidence type="ECO:0000256" key="1">
    <source>
        <dbReference type="ARBA" id="ARBA00000135"/>
    </source>
</evidence>
<dbReference type="GO" id="GO:0006508">
    <property type="term" value="P:proteolysis"/>
    <property type="evidence" value="ECO:0007669"/>
    <property type="project" value="UniProtKB-KW"/>
</dbReference>
<evidence type="ECO:0000256" key="3">
    <source>
        <dbReference type="ARBA" id="ARBA00009528"/>
    </source>
</evidence>
<evidence type="ECO:0000259" key="9">
    <source>
        <dbReference type="PROSITE" id="PS00631"/>
    </source>
</evidence>
<dbReference type="PANTHER" id="PTHR11963:SF23">
    <property type="entry name" value="CYTOSOL AMINOPEPTIDASE"/>
    <property type="match status" value="1"/>
</dbReference>
<name>A0A1X3DJ08_9NEIS</name>
<dbReference type="STRING" id="1931275.BV914_08885"/>
<evidence type="ECO:0000256" key="2">
    <source>
        <dbReference type="ARBA" id="ARBA00000967"/>
    </source>
</evidence>
<dbReference type="EMBL" id="MTAB01000013">
    <property type="protein sequence ID" value="OSI20872.1"/>
    <property type="molecule type" value="Genomic_DNA"/>
</dbReference>
<dbReference type="SUPFAM" id="SSF53187">
    <property type="entry name" value="Zn-dependent exopeptidases"/>
    <property type="match status" value="1"/>
</dbReference>
<comment type="subcellular location">
    <subcellularLocation>
        <location evidence="8">Cytoplasm</location>
    </subcellularLocation>
</comment>
<evidence type="ECO:0000256" key="6">
    <source>
        <dbReference type="ARBA" id="ARBA00022801"/>
    </source>
</evidence>
<reference evidence="11" key="1">
    <citation type="submission" date="2017-01" db="EMBL/GenBank/DDBJ databases">
        <authorList>
            <person name="Mah S.A."/>
            <person name="Swanson W.J."/>
            <person name="Moy G.W."/>
            <person name="Vacquier V.D."/>
        </authorList>
    </citation>
    <scope>NUCLEOTIDE SEQUENCE [LARGE SCALE GENOMIC DNA]</scope>
    <source>
        <strain evidence="11">124861</strain>
    </source>
</reference>
<dbReference type="Gene3D" id="3.40.220.10">
    <property type="entry name" value="Leucine Aminopeptidase, subunit E, domain 1"/>
    <property type="match status" value="1"/>
</dbReference>
<dbReference type="InterPro" id="IPR043472">
    <property type="entry name" value="Macro_dom-like"/>
</dbReference>
<dbReference type="NCBIfam" id="NF002073">
    <property type="entry name" value="PRK00913.1-2"/>
    <property type="match status" value="1"/>
</dbReference>
<feature type="binding site" evidence="8">
    <location>
        <position position="252"/>
    </location>
    <ligand>
        <name>Mn(2+)</name>
        <dbReference type="ChEBI" id="CHEBI:29035"/>
        <label>2</label>
    </ligand>
</feature>
<dbReference type="EC" id="3.4.11.10" evidence="8"/>
<feature type="active site" evidence="8">
    <location>
        <position position="333"/>
    </location>
</feature>
<dbReference type="OrthoDB" id="9809354at2"/>
<comment type="cofactor">
    <cofactor evidence="8">
        <name>Mn(2+)</name>
        <dbReference type="ChEBI" id="CHEBI:29035"/>
    </cofactor>
    <text evidence="8">Binds 2 manganese ions per subunit.</text>
</comment>
<dbReference type="Gene3D" id="3.40.630.10">
    <property type="entry name" value="Zn peptidases"/>
    <property type="match status" value="1"/>
</dbReference>
<feature type="binding site" evidence="8">
    <location>
        <position position="247"/>
    </location>
    <ligand>
        <name>Mn(2+)</name>
        <dbReference type="ChEBI" id="CHEBI:29035"/>
        <label>2</label>
    </ligand>
</feature>
<evidence type="ECO:0000256" key="7">
    <source>
        <dbReference type="ARBA" id="ARBA00023211"/>
    </source>
</evidence>
<organism evidence="10 11">
    <name type="scientific">Neisseria dumasiana</name>
    <dbReference type="NCBI Taxonomy" id="1931275"/>
    <lineage>
        <taxon>Bacteria</taxon>
        <taxon>Pseudomonadati</taxon>
        <taxon>Pseudomonadota</taxon>
        <taxon>Betaproteobacteria</taxon>
        <taxon>Neisseriales</taxon>
        <taxon>Neisseriaceae</taxon>
        <taxon>Neisseria</taxon>
    </lineage>
</organism>
<feature type="domain" description="Cytosol aminopeptidase" evidence="9">
    <location>
        <begin position="327"/>
        <end position="334"/>
    </location>
</feature>
<keyword evidence="4 8" id="KW-0031">Aminopeptidase</keyword>
<dbReference type="NCBIfam" id="NF002074">
    <property type="entry name" value="PRK00913.1-4"/>
    <property type="match status" value="1"/>
</dbReference>
<dbReference type="EC" id="3.4.11.1" evidence="8"/>
<comment type="catalytic activity">
    <reaction evidence="1 8">
        <text>Release of an N-terminal amino acid, Xaa-|-Yaa-, in which Xaa is preferably Leu, but may be other amino acids including Pro although not Arg or Lys, and Yaa may be Pro. Amino acid amides and methyl esters are also readily hydrolyzed, but rates on arylamides are exceedingly low.</text>
        <dbReference type="EC" id="3.4.11.1"/>
    </reaction>
</comment>
<evidence type="ECO:0000256" key="4">
    <source>
        <dbReference type="ARBA" id="ARBA00022438"/>
    </source>
</evidence>